<dbReference type="Proteomes" id="UP001164539">
    <property type="component" value="Chromosome 1"/>
</dbReference>
<protein>
    <submittedName>
        <fullName evidence="1">Zinc finger and BTB domain-containing protein</fullName>
    </submittedName>
</protein>
<proteinExistence type="predicted"/>
<sequence length="115" mass="12991">MLRMLSVMRRKSPRVADENMLSAVNGAHPHQNIPIFVHDLNNRRRRRRRGSSSGPGWNAFSLIYGVVRVPLSIISCFSQPHVNGADGVWVSGEFAQISEMNHLMVSDSMRYAILM</sequence>
<dbReference type="EMBL" id="CM051394">
    <property type="protein sequence ID" value="KAJ4730162.1"/>
    <property type="molecule type" value="Genomic_DNA"/>
</dbReference>
<gene>
    <name evidence="1" type="ORF">OWV82_002834</name>
</gene>
<reference evidence="1 2" key="1">
    <citation type="journal article" date="2023" name="Science">
        <title>Complex scaffold remodeling in plant triterpene biosynthesis.</title>
        <authorList>
            <person name="De La Pena R."/>
            <person name="Hodgson H."/>
            <person name="Liu J.C."/>
            <person name="Stephenson M.J."/>
            <person name="Martin A.C."/>
            <person name="Owen C."/>
            <person name="Harkess A."/>
            <person name="Leebens-Mack J."/>
            <person name="Jimenez L.E."/>
            <person name="Osbourn A."/>
            <person name="Sattely E.S."/>
        </authorList>
    </citation>
    <scope>NUCLEOTIDE SEQUENCE [LARGE SCALE GENOMIC DNA]</scope>
    <source>
        <strain evidence="2">cv. JPN11</strain>
        <tissue evidence="1">Leaf</tissue>
    </source>
</reference>
<name>A0ACC1Z2N8_MELAZ</name>
<organism evidence="1 2">
    <name type="scientific">Melia azedarach</name>
    <name type="common">Chinaberry tree</name>
    <dbReference type="NCBI Taxonomy" id="155640"/>
    <lineage>
        <taxon>Eukaryota</taxon>
        <taxon>Viridiplantae</taxon>
        <taxon>Streptophyta</taxon>
        <taxon>Embryophyta</taxon>
        <taxon>Tracheophyta</taxon>
        <taxon>Spermatophyta</taxon>
        <taxon>Magnoliopsida</taxon>
        <taxon>eudicotyledons</taxon>
        <taxon>Gunneridae</taxon>
        <taxon>Pentapetalae</taxon>
        <taxon>rosids</taxon>
        <taxon>malvids</taxon>
        <taxon>Sapindales</taxon>
        <taxon>Meliaceae</taxon>
        <taxon>Melia</taxon>
    </lineage>
</organism>
<keyword evidence="2" id="KW-1185">Reference proteome</keyword>
<accession>A0ACC1Z2N8</accession>
<comment type="caution">
    <text evidence="1">The sequence shown here is derived from an EMBL/GenBank/DDBJ whole genome shotgun (WGS) entry which is preliminary data.</text>
</comment>
<evidence type="ECO:0000313" key="2">
    <source>
        <dbReference type="Proteomes" id="UP001164539"/>
    </source>
</evidence>
<evidence type="ECO:0000313" key="1">
    <source>
        <dbReference type="EMBL" id="KAJ4730162.1"/>
    </source>
</evidence>